<dbReference type="InterPro" id="IPR000531">
    <property type="entry name" value="Beta-barrel_TonB"/>
</dbReference>
<keyword evidence="5" id="KW-0410">Iron transport</keyword>
<sequence>MRPVRADSDTSRTMSVRAMTAPARPRRRTGTRLAAAALATGLALAGLAPTGLRADDIALDVLTVEGQSAWGPVDGYLARSSAVGTKTDTPILLTPRSVSVVTREEIEDRGAQSVTDAVGYTAGVVSGTYGYDPRFDTIYVRGFPVAASGDYLNGLRQGAGVFANFRTEVYGLERIDIIKGPAAVLYGQMVPGGLIDRISRMPVDRTFYEAQGQAGDPQWLQAAFDIGGRAGGDAGALFRLTGVARAADGNRPYTDNDEYFLAPAMTFQNDTTRLTVLASVLGTELPSSRLFYETGGVLTKVPLGTSFNTISQTQQQIGYRLEHDLNDMVTLRQNLRYGRIENESSWLMPTGINSGPYIGVYGTSLRENLSMFVADTQVETRFEAGPVRHKVLAGLDYGWGSTNYGLAYSPLIAPVSLLDPGAPDRGYLPSPALTNRITLDQIGFYLQDQMTFGDGWHFTIAGRQDFTGQSQSAPRLNVSTTLDEQTFTWQAGLLYAFDFGLSPYASYATSFLPSNNLDQFGLLLPSSTGEQYEAGLKYQPPGSRSRFTAAAYQITQSNYAVPDPVGMFYTAVGNVRVRGFEAEAVVQLADGLDLTAAYTFTRGQITGSTDPVLMGKTPVNMPENVASLWMKYMVEHGPLAGFGVGAGVRFIGPYWADNLNTTKNPAQFPVDAALYFQKDAWKLALNARNLFNQQEALANEGTLFWQQGRTVIASATYRW</sequence>
<comment type="caution">
    <text evidence="19">The sequence shown here is derived from an EMBL/GenBank/DDBJ whole genome shotgun (WGS) entry which is preliminary data.</text>
</comment>
<name>A0A3L7ACM2_9HYPH</name>
<gene>
    <name evidence="19" type="ORF">D9R14_13790</name>
</gene>
<keyword evidence="8" id="KW-0408">Iron</keyword>
<keyword evidence="12 19" id="KW-0675">Receptor</keyword>
<dbReference type="GO" id="GO:0015344">
    <property type="term" value="F:siderophore uptake transmembrane transporter activity"/>
    <property type="evidence" value="ECO:0007669"/>
    <property type="project" value="TreeGrafter"/>
</dbReference>
<dbReference type="InterPro" id="IPR037066">
    <property type="entry name" value="Plug_dom_sf"/>
</dbReference>
<evidence type="ECO:0000256" key="3">
    <source>
        <dbReference type="ARBA" id="ARBA00022448"/>
    </source>
</evidence>
<protein>
    <submittedName>
        <fullName evidence="19">TonB-dependent siderophore receptor</fullName>
    </submittedName>
</protein>
<dbReference type="InterPro" id="IPR036942">
    <property type="entry name" value="Beta-barrel_TonB_sf"/>
</dbReference>
<keyword evidence="4 14" id="KW-1134">Transmembrane beta strand</keyword>
<evidence type="ECO:0000256" key="2">
    <source>
        <dbReference type="ARBA" id="ARBA00009810"/>
    </source>
</evidence>
<evidence type="ECO:0000256" key="7">
    <source>
        <dbReference type="ARBA" id="ARBA00022729"/>
    </source>
</evidence>
<dbReference type="Gene3D" id="2.40.170.20">
    <property type="entry name" value="TonB-dependent receptor, beta-barrel domain"/>
    <property type="match status" value="1"/>
</dbReference>
<dbReference type="NCBIfam" id="TIGR01783">
    <property type="entry name" value="TonB-siderophor"/>
    <property type="match status" value="1"/>
</dbReference>
<evidence type="ECO:0000259" key="17">
    <source>
        <dbReference type="Pfam" id="PF00593"/>
    </source>
</evidence>
<keyword evidence="9" id="KW-0406">Ion transport</keyword>
<keyword evidence="11 14" id="KW-0472">Membrane</keyword>
<feature type="compositionally biased region" description="Basic and acidic residues" evidence="16">
    <location>
        <begin position="1"/>
        <end position="10"/>
    </location>
</feature>
<accession>A0A3L7ACM2</accession>
<keyword evidence="13 14" id="KW-0998">Cell outer membrane</keyword>
<feature type="region of interest" description="Disordered" evidence="16">
    <location>
        <begin position="1"/>
        <end position="28"/>
    </location>
</feature>
<dbReference type="PANTHER" id="PTHR32552">
    <property type="entry name" value="FERRICHROME IRON RECEPTOR-RELATED"/>
    <property type="match status" value="1"/>
</dbReference>
<dbReference type="PANTHER" id="PTHR32552:SF68">
    <property type="entry name" value="FERRICHROME OUTER MEMBRANE TRANSPORTER_PHAGE RECEPTOR"/>
    <property type="match status" value="1"/>
</dbReference>
<dbReference type="Pfam" id="PF07715">
    <property type="entry name" value="Plug"/>
    <property type="match status" value="1"/>
</dbReference>
<keyword evidence="20" id="KW-1185">Reference proteome</keyword>
<evidence type="ECO:0000256" key="11">
    <source>
        <dbReference type="ARBA" id="ARBA00023136"/>
    </source>
</evidence>
<dbReference type="AlphaFoldDB" id="A0A3L7ACM2"/>
<organism evidence="19 20">
    <name type="scientific">Xanthobacter tagetidis</name>
    <dbReference type="NCBI Taxonomy" id="60216"/>
    <lineage>
        <taxon>Bacteria</taxon>
        <taxon>Pseudomonadati</taxon>
        <taxon>Pseudomonadota</taxon>
        <taxon>Alphaproteobacteria</taxon>
        <taxon>Hyphomicrobiales</taxon>
        <taxon>Xanthobacteraceae</taxon>
        <taxon>Xanthobacter</taxon>
    </lineage>
</organism>
<evidence type="ECO:0000256" key="16">
    <source>
        <dbReference type="SAM" id="MobiDB-lite"/>
    </source>
</evidence>
<evidence type="ECO:0000256" key="4">
    <source>
        <dbReference type="ARBA" id="ARBA00022452"/>
    </source>
</evidence>
<feature type="domain" description="TonB-dependent receptor plug" evidence="18">
    <location>
        <begin position="94"/>
        <end position="193"/>
    </location>
</feature>
<evidence type="ECO:0000256" key="6">
    <source>
        <dbReference type="ARBA" id="ARBA00022692"/>
    </source>
</evidence>
<comment type="similarity">
    <text evidence="2 14 15">Belongs to the TonB-dependent receptor family.</text>
</comment>
<evidence type="ECO:0000256" key="13">
    <source>
        <dbReference type="ARBA" id="ARBA00023237"/>
    </source>
</evidence>
<keyword evidence="6 14" id="KW-0812">Transmembrane</keyword>
<dbReference type="InterPro" id="IPR039426">
    <property type="entry name" value="TonB-dep_rcpt-like"/>
</dbReference>
<keyword evidence="10 15" id="KW-0798">TonB box</keyword>
<evidence type="ECO:0000256" key="1">
    <source>
        <dbReference type="ARBA" id="ARBA00004571"/>
    </source>
</evidence>
<evidence type="ECO:0000313" key="19">
    <source>
        <dbReference type="EMBL" id="RLP77724.1"/>
    </source>
</evidence>
<dbReference type="FunFam" id="2.170.130.10:FF:000001">
    <property type="entry name" value="Catecholate siderophore TonB-dependent receptor"/>
    <property type="match status" value="1"/>
</dbReference>
<dbReference type="GO" id="GO:0009279">
    <property type="term" value="C:cell outer membrane"/>
    <property type="evidence" value="ECO:0007669"/>
    <property type="project" value="UniProtKB-SubCell"/>
</dbReference>
<dbReference type="SUPFAM" id="SSF56935">
    <property type="entry name" value="Porins"/>
    <property type="match status" value="1"/>
</dbReference>
<evidence type="ECO:0000256" key="15">
    <source>
        <dbReference type="RuleBase" id="RU003357"/>
    </source>
</evidence>
<dbReference type="InterPro" id="IPR012910">
    <property type="entry name" value="Plug_dom"/>
</dbReference>
<evidence type="ECO:0000313" key="20">
    <source>
        <dbReference type="Proteomes" id="UP000269692"/>
    </source>
</evidence>
<evidence type="ECO:0000256" key="12">
    <source>
        <dbReference type="ARBA" id="ARBA00023170"/>
    </source>
</evidence>
<keyword evidence="3 14" id="KW-0813">Transport</keyword>
<proteinExistence type="inferred from homology"/>
<dbReference type="Proteomes" id="UP000269692">
    <property type="component" value="Unassembled WGS sequence"/>
</dbReference>
<evidence type="ECO:0000256" key="8">
    <source>
        <dbReference type="ARBA" id="ARBA00023004"/>
    </source>
</evidence>
<reference evidence="19 20" key="1">
    <citation type="submission" date="2018-10" db="EMBL/GenBank/DDBJ databases">
        <title>Xanthobacter tagetidis genome sequencing and assembly.</title>
        <authorList>
            <person name="Maclea K.S."/>
            <person name="Goen A.E."/>
            <person name="Fatima S.A."/>
        </authorList>
    </citation>
    <scope>NUCLEOTIDE SEQUENCE [LARGE SCALE GENOMIC DNA]</scope>
    <source>
        <strain evidence="19 20">ATCC 700314</strain>
    </source>
</reference>
<feature type="domain" description="TonB-dependent receptor-like beta-barrel" evidence="17">
    <location>
        <begin position="302"/>
        <end position="690"/>
    </location>
</feature>
<evidence type="ECO:0000256" key="9">
    <source>
        <dbReference type="ARBA" id="ARBA00023065"/>
    </source>
</evidence>
<dbReference type="Pfam" id="PF00593">
    <property type="entry name" value="TonB_dep_Rec_b-barrel"/>
    <property type="match status" value="1"/>
</dbReference>
<evidence type="ECO:0000259" key="18">
    <source>
        <dbReference type="Pfam" id="PF07715"/>
    </source>
</evidence>
<dbReference type="InterPro" id="IPR010105">
    <property type="entry name" value="TonB_sidphr_rcpt"/>
</dbReference>
<evidence type="ECO:0000256" key="14">
    <source>
        <dbReference type="PROSITE-ProRule" id="PRU01360"/>
    </source>
</evidence>
<dbReference type="Gene3D" id="2.170.130.10">
    <property type="entry name" value="TonB-dependent receptor, plug domain"/>
    <property type="match status" value="1"/>
</dbReference>
<keyword evidence="7" id="KW-0732">Signal</keyword>
<dbReference type="GO" id="GO:0038023">
    <property type="term" value="F:signaling receptor activity"/>
    <property type="evidence" value="ECO:0007669"/>
    <property type="project" value="InterPro"/>
</dbReference>
<evidence type="ECO:0000256" key="10">
    <source>
        <dbReference type="ARBA" id="ARBA00023077"/>
    </source>
</evidence>
<evidence type="ECO:0000256" key="5">
    <source>
        <dbReference type="ARBA" id="ARBA00022496"/>
    </source>
</evidence>
<dbReference type="GO" id="GO:0015891">
    <property type="term" value="P:siderophore transport"/>
    <property type="evidence" value="ECO:0007669"/>
    <property type="project" value="InterPro"/>
</dbReference>
<dbReference type="EMBL" id="RCTF01000010">
    <property type="protein sequence ID" value="RLP77724.1"/>
    <property type="molecule type" value="Genomic_DNA"/>
</dbReference>
<dbReference type="CDD" id="cd01347">
    <property type="entry name" value="ligand_gated_channel"/>
    <property type="match status" value="1"/>
</dbReference>
<comment type="subcellular location">
    <subcellularLocation>
        <location evidence="1 14">Cell outer membrane</location>
        <topology evidence="1 14">Multi-pass membrane protein</topology>
    </subcellularLocation>
</comment>
<dbReference type="PROSITE" id="PS52016">
    <property type="entry name" value="TONB_DEPENDENT_REC_3"/>
    <property type="match status" value="1"/>
</dbReference>